<organism evidence="6 7">
    <name type="scientific">Gloeocapsopsis crepidinum LEGE 06123</name>
    <dbReference type="NCBI Taxonomy" id="588587"/>
    <lineage>
        <taxon>Bacteria</taxon>
        <taxon>Bacillati</taxon>
        <taxon>Cyanobacteriota</taxon>
        <taxon>Cyanophyceae</taxon>
        <taxon>Oscillatoriophycideae</taxon>
        <taxon>Chroococcales</taxon>
        <taxon>Chroococcaceae</taxon>
        <taxon>Gloeocapsopsis</taxon>
    </lineage>
</organism>
<dbReference type="RefSeq" id="WP_193934624.1">
    <property type="nucleotide sequence ID" value="NZ_CAWPMZ010000132.1"/>
</dbReference>
<dbReference type="InterPro" id="IPR051813">
    <property type="entry name" value="HepT_RNase_toxin"/>
</dbReference>
<comment type="caution">
    <text evidence="6">The sequence shown here is derived from an EMBL/GenBank/DDBJ whole genome shotgun (WGS) entry which is preliminary data.</text>
</comment>
<dbReference type="Pfam" id="PF01934">
    <property type="entry name" value="HepT-like"/>
    <property type="match status" value="1"/>
</dbReference>
<dbReference type="Proteomes" id="UP000651156">
    <property type="component" value="Unassembled WGS sequence"/>
</dbReference>
<protein>
    <submittedName>
        <fullName evidence="6">DUF86 domain-containing protein</fullName>
    </submittedName>
</protein>
<keyword evidence="5" id="KW-0378">Hydrolase</keyword>
<evidence type="ECO:0000256" key="2">
    <source>
        <dbReference type="ARBA" id="ARBA00022649"/>
    </source>
</evidence>
<dbReference type="EMBL" id="JADEWN010000083">
    <property type="protein sequence ID" value="MBE9193234.1"/>
    <property type="molecule type" value="Genomic_DNA"/>
</dbReference>
<evidence type="ECO:0000256" key="3">
    <source>
        <dbReference type="ARBA" id="ARBA00022722"/>
    </source>
</evidence>
<dbReference type="PANTHER" id="PTHR34139:SF1">
    <property type="entry name" value="RNASE MJ1380-RELATED"/>
    <property type="match status" value="1"/>
</dbReference>
<keyword evidence="2" id="KW-1277">Toxin-antitoxin system</keyword>
<proteinExistence type="predicted"/>
<evidence type="ECO:0000256" key="1">
    <source>
        <dbReference type="ARBA" id="ARBA00022553"/>
    </source>
</evidence>
<evidence type="ECO:0000313" key="7">
    <source>
        <dbReference type="Proteomes" id="UP000651156"/>
    </source>
</evidence>
<dbReference type="InterPro" id="IPR008201">
    <property type="entry name" value="HepT-like"/>
</dbReference>
<keyword evidence="1" id="KW-0597">Phosphoprotein</keyword>
<evidence type="ECO:0000256" key="4">
    <source>
        <dbReference type="ARBA" id="ARBA00022741"/>
    </source>
</evidence>
<keyword evidence="3" id="KW-0540">Nuclease</keyword>
<sequence>MPNDEASVLDIFKAGQRIIEFAQGLSRADLEIDVLRLSAILYQIQIVGEATKRLSIEFREQHSEIPWNRAAGMRDIIAHQYDRIDLDVVRTVVQRSIPELLVMIAPLLPEEPT</sequence>
<evidence type="ECO:0000313" key="6">
    <source>
        <dbReference type="EMBL" id="MBE9193234.1"/>
    </source>
</evidence>
<dbReference type="PANTHER" id="PTHR34139">
    <property type="entry name" value="UPF0331 PROTEIN MJ0127"/>
    <property type="match status" value="1"/>
</dbReference>
<reference evidence="6 7" key="1">
    <citation type="submission" date="2020-10" db="EMBL/GenBank/DDBJ databases">
        <authorList>
            <person name="Castelo-Branco R."/>
            <person name="Eusebio N."/>
            <person name="Adriana R."/>
            <person name="Vieira A."/>
            <person name="Brugerolle De Fraissinette N."/>
            <person name="Rezende De Castro R."/>
            <person name="Schneider M.P."/>
            <person name="Vasconcelos V."/>
            <person name="Leao P.N."/>
        </authorList>
    </citation>
    <scope>NUCLEOTIDE SEQUENCE [LARGE SCALE GENOMIC DNA]</scope>
    <source>
        <strain evidence="6 7">LEGE 06123</strain>
    </source>
</reference>
<keyword evidence="4" id="KW-0547">Nucleotide-binding</keyword>
<accession>A0ABR9UY36</accession>
<keyword evidence="7" id="KW-1185">Reference proteome</keyword>
<gene>
    <name evidence="6" type="ORF">IQ230_23390</name>
</gene>
<name>A0ABR9UY36_9CHRO</name>
<evidence type="ECO:0000256" key="5">
    <source>
        <dbReference type="ARBA" id="ARBA00022801"/>
    </source>
</evidence>